<comment type="catalytic activity">
    <reaction evidence="5">
        <text>hydrogencarbonate + H(+) = CO2 + H2O</text>
        <dbReference type="Rhea" id="RHEA:10748"/>
        <dbReference type="ChEBI" id="CHEBI:15377"/>
        <dbReference type="ChEBI" id="CHEBI:15378"/>
        <dbReference type="ChEBI" id="CHEBI:16526"/>
        <dbReference type="ChEBI" id="CHEBI:17544"/>
        <dbReference type="EC" id="4.2.1.1"/>
    </reaction>
</comment>
<dbReference type="SUPFAM" id="SSF53056">
    <property type="entry name" value="beta-carbonic anhydrase, cab"/>
    <property type="match status" value="1"/>
</dbReference>
<dbReference type="AlphaFoldDB" id="A0A165HVK6"/>
<dbReference type="EMBL" id="KV426007">
    <property type="protein sequence ID" value="KZV92522.1"/>
    <property type="molecule type" value="Genomic_DNA"/>
</dbReference>
<proteinExistence type="inferred from homology"/>
<comment type="similarity">
    <text evidence="1 5">Belongs to the beta-class carbonic anhydrase family.</text>
</comment>
<keyword evidence="2 4" id="KW-0479">Metal-binding</keyword>
<dbReference type="STRING" id="1314781.A0A165HVK6"/>
<dbReference type="EC" id="4.2.1.1" evidence="5"/>
<dbReference type="Proteomes" id="UP000077266">
    <property type="component" value="Unassembled WGS sequence"/>
</dbReference>
<keyword evidence="5" id="KW-0456">Lyase</keyword>
<evidence type="ECO:0000256" key="4">
    <source>
        <dbReference type="PIRSR" id="PIRSR601765-1"/>
    </source>
</evidence>
<dbReference type="InterPro" id="IPR001765">
    <property type="entry name" value="Carbonic_anhydrase"/>
</dbReference>
<sequence length="166" mass="18331">MAQHLDDANRKHVENFGDKGKLVLSPPSKKLIVVTCMDARIDTSSAFGLNEGEAHVIRNAGGRVQDSLRSIIVSQRLLATNEIAVVQHTDCGMLTFKNPDLQGILAEQHPEEKDKIDSIDFLPIPNLEGGVREDVQWLKEHPLVLKETVVTGWVYDVKTGKVSQVA</sequence>
<keyword evidence="3 4" id="KW-0862">Zinc</keyword>
<evidence type="ECO:0000256" key="1">
    <source>
        <dbReference type="ARBA" id="ARBA00006217"/>
    </source>
</evidence>
<evidence type="ECO:0000313" key="8">
    <source>
        <dbReference type="Proteomes" id="UP000077266"/>
    </source>
</evidence>
<gene>
    <name evidence="6" type="ORF">EXIGLDRAFT_718303</name>
    <name evidence="7" type="ORF">EXIGLDRAFT_766031</name>
</gene>
<feature type="binding site" evidence="4">
    <location>
        <position position="91"/>
    </location>
    <ligand>
        <name>Zn(2+)</name>
        <dbReference type="ChEBI" id="CHEBI:29105"/>
    </ligand>
</feature>
<evidence type="ECO:0000313" key="7">
    <source>
        <dbReference type="EMBL" id="KZV95589.1"/>
    </source>
</evidence>
<dbReference type="PANTHER" id="PTHR43175:SF3">
    <property type="entry name" value="CARBON DISULFIDE HYDROLASE"/>
    <property type="match status" value="1"/>
</dbReference>
<comment type="function">
    <text evidence="5">Reversible hydration of carbon dioxide.</text>
</comment>
<dbReference type="Pfam" id="PF00484">
    <property type="entry name" value="Pro_CA"/>
    <property type="match status" value="1"/>
</dbReference>
<feature type="binding site" evidence="4">
    <location>
        <position position="88"/>
    </location>
    <ligand>
        <name>Zn(2+)</name>
        <dbReference type="ChEBI" id="CHEBI:29105"/>
    </ligand>
</feature>
<reference evidence="6 8" key="1">
    <citation type="journal article" date="2016" name="Mol. Biol. Evol.">
        <title>Comparative Genomics of Early-Diverging Mushroom-Forming Fungi Provides Insights into the Origins of Lignocellulose Decay Capabilities.</title>
        <authorList>
            <person name="Nagy L.G."/>
            <person name="Riley R."/>
            <person name="Tritt A."/>
            <person name="Adam C."/>
            <person name="Daum C."/>
            <person name="Floudas D."/>
            <person name="Sun H."/>
            <person name="Yadav J.S."/>
            <person name="Pangilinan J."/>
            <person name="Larsson K.H."/>
            <person name="Matsuura K."/>
            <person name="Barry K."/>
            <person name="Labutti K."/>
            <person name="Kuo R."/>
            <person name="Ohm R.A."/>
            <person name="Bhattacharya S.S."/>
            <person name="Shirouzu T."/>
            <person name="Yoshinaga Y."/>
            <person name="Martin F.M."/>
            <person name="Grigoriev I.V."/>
            <person name="Hibbett D.S."/>
        </authorList>
    </citation>
    <scope>NUCLEOTIDE SEQUENCE [LARGE SCALE GENOMIC DNA]</scope>
    <source>
        <strain evidence="6 8">HHB12029</strain>
    </source>
</reference>
<evidence type="ECO:0000256" key="2">
    <source>
        <dbReference type="ARBA" id="ARBA00022723"/>
    </source>
</evidence>
<feature type="binding site" evidence="4">
    <location>
        <position position="38"/>
    </location>
    <ligand>
        <name>Zn(2+)</name>
        <dbReference type="ChEBI" id="CHEBI:29105"/>
    </ligand>
</feature>
<protein>
    <recommendedName>
        <fullName evidence="5">Carbonic anhydrase</fullName>
        <ecNumber evidence="5">4.2.1.1</ecNumber>
    </recommendedName>
    <alternativeName>
        <fullName evidence="5">Carbonate dehydratase</fullName>
    </alternativeName>
</protein>
<dbReference type="EMBL" id="KV425954">
    <property type="protein sequence ID" value="KZV95589.1"/>
    <property type="molecule type" value="Genomic_DNA"/>
</dbReference>
<dbReference type="CDD" id="cd03379">
    <property type="entry name" value="beta_CA_cladeD"/>
    <property type="match status" value="1"/>
</dbReference>
<dbReference type="GO" id="GO:0008270">
    <property type="term" value="F:zinc ion binding"/>
    <property type="evidence" value="ECO:0007669"/>
    <property type="project" value="UniProtKB-UniRule"/>
</dbReference>
<organism evidence="6 8">
    <name type="scientific">Exidia glandulosa HHB12029</name>
    <dbReference type="NCBI Taxonomy" id="1314781"/>
    <lineage>
        <taxon>Eukaryota</taxon>
        <taxon>Fungi</taxon>
        <taxon>Dikarya</taxon>
        <taxon>Basidiomycota</taxon>
        <taxon>Agaricomycotina</taxon>
        <taxon>Agaricomycetes</taxon>
        <taxon>Auriculariales</taxon>
        <taxon>Exidiaceae</taxon>
        <taxon>Exidia</taxon>
    </lineage>
</organism>
<dbReference type="PANTHER" id="PTHR43175">
    <property type="entry name" value="CARBONIC ANHYDRASE"/>
    <property type="match status" value="1"/>
</dbReference>
<evidence type="ECO:0000313" key="6">
    <source>
        <dbReference type="EMBL" id="KZV92522.1"/>
    </source>
</evidence>
<keyword evidence="8" id="KW-1185">Reference proteome</keyword>
<comment type="cofactor">
    <cofactor evidence="4">
        <name>Zn(2+)</name>
        <dbReference type="ChEBI" id="CHEBI:29105"/>
    </cofactor>
    <text evidence="4">Binds 1 zinc ion per subunit.</text>
</comment>
<dbReference type="Gene3D" id="3.40.1050.10">
    <property type="entry name" value="Carbonic anhydrase"/>
    <property type="match status" value="1"/>
</dbReference>
<name>A0A165HVK6_EXIGL</name>
<evidence type="ECO:0000256" key="5">
    <source>
        <dbReference type="RuleBase" id="RU003956"/>
    </source>
</evidence>
<feature type="binding site" evidence="4">
    <location>
        <position position="36"/>
    </location>
    <ligand>
        <name>Zn(2+)</name>
        <dbReference type="ChEBI" id="CHEBI:29105"/>
    </ligand>
</feature>
<evidence type="ECO:0000256" key="3">
    <source>
        <dbReference type="ARBA" id="ARBA00022833"/>
    </source>
</evidence>
<accession>A0A165HVK6</accession>
<dbReference type="OrthoDB" id="10248475at2759"/>
<dbReference type="SMART" id="SM00947">
    <property type="entry name" value="Pro_CA"/>
    <property type="match status" value="1"/>
</dbReference>
<dbReference type="InterPro" id="IPR036874">
    <property type="entry name" value="Carbonic_anhydrase_sf"/>
</dbReference>
<dbReference type="GO" id="GO:0004089">
    <property type="term" value="F:carbonate dehydratase activity"/>
    <property type="evidence" value="ECO:0007669"/>
    <property type="project" value="UniProtKB-UniRule"/>
</dbReference>